<dbReference type="PANTHER" id="PTHR11070:SF69">
    <property type="entry name" value="ATP-DEPENDENT DNA HELICASE UVRD2"/>
    <property type="match status" value="1"/>
</dbReference>
<comment type="similarity">
    <text evidence="1">Belongs to the helicase family. UvrD subfamily.</text>
</comment>
<dbReference type="Gene3D" id="3.40.50.300">
    <property type="entry name" value="P-loop containing nucleotide triphosphate hydrolases"/>
    <property type="match status" value="3"/>
</dbReference>
<dbReference type="CDD" id="cd17932">
    <property type="entry name" value="DEXQc_UvrD"/>
    <property type="match status" value="1"/>
</dbReference>
<evidence type="ECO:0000256" key="4">
    <source>
        <dbReference type="ARBA" id="ARBA00022806"/>
    </source>
</evidence>
<feature type="domain" description="UvrD-like helicase C-terminal" evidence="13">
    <location>
        <begin position="298"/>
        <end position="544"/>
    </location>
</feature>
<dbReference type="CDD" id="cd18807">
    <property type="entry name" value="SF1_C_UvrD"/>
    <property type="match status" value="1"/>
</dbReference>
<dbReference type="InterPro" id="IPR000212">
    <property type="entry name" value="DNA_helicase_UvrD/REP"/>
</dbReference>
<sequence length="714" mass="76969">MSSVSPGAMDADAVLEGLDPGQREVAANPLGPMVVLAGAGTGKTRAITHRIAYGVHSGALVGQRTLAVTFTARAAGEMRTRLRDLGVPQVVARTFHSAALKQLQYFWPQAIGGGAPEVIKTKGSIVGEAAGRLRLQMDRTALRDVASEIEWAKVSMLTPETYPVAARRAGRQPADLDLTAMARLLDAYEDVKSARNVIDFEDVLLLMTGILAEREDIARTVRDQYRHFIVDEYQDVNAVQQHLLSLWLGERKDLCVVGDPAQTIYSFTGASPSHLRTFASKFEGAKRVELVRNYRSTPQIVTLANEVMKKADRAFGSVTLQAQRGSGTTPRLVTYPDDAAEARGVVEDIRALLKVGEKPSTIAILFRTNAQSEAFETALADAGVPYQIRGGERYFNREEVRRGILLLRGAARSDDGSKPLPDTVADVLMGAGWSPHPPAAGATRERWESLQSLVELSKDVARTVPGAQVRQFVAELDRRAAEQHAPKVEGITLASLHSAKGLEWDSVFFAGASDGLLPIMMATTPEAIEEERRLMYVGITRARKNLSLSFALARHEGGRATRSPSRFLDGTGSVLEGAAAARRPGARSTRTSKPLKAAKCRTCGRDLDTAAERKIGRCSECPATYDEGQFEALKTWRRGAAQRNKVPAFVIFTDATLVAIAETRPTTPAGLRAISGVGTSKVTKYGASVLAVLAGADPEAEVESPSAFGEFDPA</sequence>
<evidence type="ECO:0000313" key="14">
    <source>
        <dbReference type="EMBL" id="GAA1547266.1"/>
    </source>
</evidence>
<dbReference type="PROSITE" id="PS51217">
    <property type="entry name" value="UVRD_HELICASE_CTER"/>
    <property type="match status" value="1"/>
</dbReference>
<keyword evidence="5 10" id="KW-0067">ATP-binding</keyword>
<keyword evidence="6" id="KW-0413">Isomerase</keyword>
<organism evidence="14 15">
    <name type="scientific">Dermacoccus barathri</name>
    <dbReference type="NCBI Taxonomy" id="322601"/>
    <lineage>
        <taxon>Bacteria</taxon>
        <taxon>Bacillati</taxon>
        <taxon>Actinomycetota</taxon>
        <taxon>Actinomycetes</taxon>
        <taxon>Micrococcales</taxon>
        <taxon>Dermacoccaceae</taxon>
        <taxon>Dermacoccus</taxon>
    </lineage>
</organism>
<evidence type="ECO:0000256" key="1">
    <source>
        <dbReference type="ARBA" id="ARBA00009922"/>
    </source>
</evidence>
<feature type="binding site" evidence="10">
    <location>
        <begin position="37"/>
        <end position="44"/>
    </location>
    <ligand>
        <name>ATP</name>
        <dbReference type="ChEBI" id="CHEBI:30616"/>
    </ligand>
</feature>
<dbReference type="Proteomes" id="UP001501288">
    <property type="component" value="Unassembled WGS sequence"/>
</dbReference>
<name>A0ABN2BTC1_9MICO</name>
<proteinExistence type="inferred from homology"/>
<evidence type="ECO:0000256" key="2">
    <source>
        <dbReference type="ARBA" id="ARBA00022741"/>
    </source>
</evidence>
<accession>A0ABN2BTC1</accession>
<dbReference type="Pfam" id="PF13361">
    <property type="entry name" value="UvrD_C"/>
    <property type="match status" value="2"/>
</dbReference>
<gene>
    <name evidence="14" type="ORF">GCM10009762_20790</name>
</gene>
<keyword evidence="4 10" id="KW-0347">Helicase</keyword>
<evidence type="ECO:0000256" key="6">
    <source>
        <dbReference type="ARBA" id="ARBA00023235"/>
    </source>
</evidence>
<evidence type="ECO:0000259" key="11">
    <source>
        <dbReference type="PROSITE" id="PS50967"/>
    </source>
</evidence>
<dbReference type="InterPro" id="IPR010997">
    <property type="entry name" value="HRDC-like_sf"/>
</dbReference>
<dbReference type="Gene3D" id="1.10.486.10">
    <property type="entry name" value="PCRA, domain 4"/>
    <property type="match status" value="2"/>
</dbReference>
<evidence type="ECO:0000256" key="5">
    <source>
        <dbReference type="ARBA" id="ARBA00022840"/>
    </source>
</evidence>
<dbReference type="PROSITE" id="PS50967">
    <property type="entry name" value="HRDC"/>
    <property type="match status" value="1"/>
</dbReference>
<dbReference type="InterPro" id="IPR044876">
    <property type="entry name" value="HRDC_dom_sf"/>
</dbReference>
<evidence type="ECO:0000256" key="3">
    <source>
        <dbReference type="ARBA" id="ARBA00022801"/>
    </source>
</evidence>
<keyword evidence="3 10" id="KW-0378">Hydrolase</keyword>
<dbReference type="SMART" id="SM00341">
    <property type="entry name" value="HRDC"/>
    <property type="match status" value="1"/>
</dbReference>
<dbReference type="Gene3D" id="1.10.10.160">
    <property type="match status" value="1"/>
</dbReference>
<reference evidence="14 15" key="1">
    <citation type="journal article" date="2019" name="Int. J. Syst. Evol. Microbiol.">
        <title>The Global Catalogue of Microorganisms (GCM) 10K type strain sequencing project: providing services to taxonomists for standard genome sequencing and annotation.</title>
        <authorList>
            <consortium name="The Broad Institute Genomics Platform"/>
            <consortium name="The Broad Institute Genome Sequencing Center for Infectious Disease"/>
            <person name="Wu L."/>
            <person name="Ma J."/>
        </authorList>
    </citation>
    <scope>NUCLEOTIDE SEQUENCE [LARGE SCALE GENOMIC DNA]</scope>
    <source>
        <strain evidence="14 15">JCM 14588</strain>
    </source>
</reference>
<feature type="domain" description="UvrD-like helicase ATP-binding" evidence="12">
    <location>
        <begin position="16"/>
        <end position="297"/>
    </location>
</feature>
<comment type="caution">
    <text evidence="14">The sequence shown here is derived from an EMBL/GenBank/DDBJ whole genome shotgun (WGS) entry which is preliminary data.</text>
</comment>
<evidence type="ECO:0000256" key="8">
    <source>
        <dbReference type="ARBA" id="ARBA00034808"/>
    </source>
</evidence>
<dbReference type="Gene3D" id="1.10.150.80">
    <property type="entry name" value="HRDC domain"/>
    <property type="match status" value="1"/>
</dbReference>
<dbReference type="SUPFAM" id="SSF52540">
    <property type="entry name" value="P-loop containing nucleoside triphosphate hydrolases"/>
    <property type="match status" value="1"/>
</dbReference>
<evidence type="ECO:0000256" key="10">
    <source>
        <dbReference type="PROSITE-ProRule" id="PRU00560"/>
    </source>
</evidence>
<dbReference type="Pfam" id="PF00580">
    <property type="entry name" value="UvrD-helicase"/>
    <property type="match status" value="1"/>
</dbReference>
<evidence type="ECO:0000259" key="13">
    <source>
        <dbReference type="PROSITE" id="PS51217"/>
    </source>
</evidence>
<dbReference type="PROSITE" id="PS51198">
    <property type="entry name" value="UVRD_HELICASE_ATP_BIND"/>
    <property type="match status" value="1"/>
</dbReference>
<protein>
    <recommendedName>
        <fullName evidence="8">DNA 3'-5' helicase</fullName>
        <ecNumber evidence="8">5.6.2.4</ecNumber>
    </recommendedName>
</protein>
<dbReference type="InterPro" id="IPR027417">
    <property type="entry name" value="P-loop_NTPase"/>
</dbReference>
<dbReference type="Pfam" id="PF00570">
    <property type="entry name" value="HRDC"/>
    <property type="match status" value="1"/>
</dbReference>
<dbReference type="PANTHER" id="PTHR11070">
    <property type="entry name" value="UVRD / RECB / PCRA DNA HELICASE FAMILY MEMBER"/>
    <property type="match status" value="1"/>
</dbReference>
<evidence type="ECO:0000256" key="9">
    <source>
        <dbReference type="ARBA" id="ARBA00048988"/>
    </source>
</evidence>
<dbReference type="InterPro" id="IPR002121">
    <property type="entry name" value="HRDC_dom"/>
</dbReference>
<dbReference type="GO" id="GO:0004386">
    <property type="term" value="F:helicase activity"/>
    <property type="evidence" value="ECO:0007669"/>
    <property type="project" value="UniProtKB-KW"/>
</dbReference>
<dbReference type="InterPro" id="IPR014017">
    <property type="entry name" value="DNA_helicase_UvrD-like_C"/>
</dbReference>
<dbReference type="InterPro" id="IPR014016">
    <property type="entry name" value="UvrD-like_ATP-bd"/>
</dbReference>
<comment type="catalytic activity">
    <reaction evidence="9">
        <text>ATP + H2O = ADP + phosphate + H(+)</text>
        <dbReference type="Rhea" id="RHEA:13065"/>
        <dbReference type="ChEBI" id="CHEBI:15377"/>
        <dbReference type="ChEBI" id="CHEBI:15378"/>
        <dbReference type="ChEBI" id="CHEBI:30616"/>
        <dbReference type="ChEBI" id="CHEBI:43474"/>
        <dbReference type="ChEBI" id="CHEBI:456216"/>
        <dbReference type="EC" id="5.6.2.4"/>
    </reaction>
</comment>
<comment type="catalytic activity">
    <reaction evidence="7">
        <text>Couples ATP hydrolysis with the unwinding of duplex DNA by translocating in the 3'-5' direction.</text>
        <dbReference type="EC" id="5.6.2.4"/>
    </reaction>
</comment>
<evidence type="ECO:0000313" key="15">
    <source>
        <dbReference type="Proteomes" id="UP001501288"/>
    </source>
</evidence>
<dbReference type="EMBL" id="BAAANV010000037">
    <property type="protein sequence ID" value="GAA1547266.1"/>
    <property type="molecule type" value="Genomic_DNA"/>
</dbReference>
<evidence type="ECO:0000259" key="12">
    <source>
        <dbReference type="PROSITE" id="PS51198"/>
    </source>
</evidence>
<evidence type="ECO:0000256" key="7">
    <source>
        <dbReference type="ARBA" id="ARBA00034617"/>
    </source>
</evidence>
<keyword evidence="2 10" id="KW-0547">Nucleotide-binding</keyword>
<feature type="domain" description="HRDC" evidence="11">
    <location>
        <begin position="623"/>
        <end position="703"/>
    </location>
</feature>
<dbReference type="InterPro" id="IPR013986">
    <property type="entry name" value="DExx_box_DNA_helicase_dom_sf"/>
</dbReference>
<keyword evidence="15" id="KW-1185">Reference proteome</keyword>
<dbReference type="EC" id="5.6.2.4" evidence="8"/>
<dbReference type="SUPFAM" id="SSF47819">
    <property type="entry name" value="HRDC-like"/>
    <property type="match status" value="1"/>
</dbReference>